<dbReference type="KEGG" id="tjr:TherJR_2091"/>
<reference evidence="1 4" key="1">
    <citation type="submission" date="2010-05" db="EMBL/GenBank/DDBJ databases">
        <title>Complete sequence of Thermincola sp. JR.</title>
        <authorList>
            <consortium name="US DOE Joint Genome Institute"/>
            <person name="Lucas S."/>
            <person name="Copeland A."/>
            <person name="Lapidus A."/>
            <person name="Cheng J.-F."/>
            <person name="Bruce D."/>
            <person name="Goodwin L."/>
            <person name="Pitluck S."/>
            <person name="Chertkov O."/>
            <person name="Detter J.C."/>
            <person name="Han C."/>
            <person name="Tapia R."/>
            <person name="Land M."/>
            <person name="Hauser L."/>
            <person name="Kyrpides N."/>
            <person name="Mikhailova N."/>
            <person name="Hazen T.C."/>
            <person name="Woyke T."/>
        </authorList>
    </citation>
    <scope>NUCLEOTIDE SEQUENCE [LARGE SCALE GENOMIC DNA]</scope>
    <source>
        <strain evidence="1 4">JR</strain>
    </source>
</reference>
<dbReference type="EMBL" id="CP002028">
    <property type="protein sequence ID" value="ADG82936.1"/>
    <property type="molecule type" value="Genomic_DNA"/>
</dbReference>
<evidence type="ECO:0000313" key="3">
    <source>
        <dbReference type="EMBL" id="ADG83201.1"/>
    </source>
</evidence>
<dbReference type="EMBL" id="CP002028">
    <property type="protein sequence ID" value="ADG83201.1"/>
    <property type="molecule type" value="Genomic_DNA"/>
</dbReference>
<protein>
    <submittedName>
        <fullName evidence="1">Uncharacterized protein</fullName>
    </submittedName>
</protein>
<dbReference type="KEGG" id="tjr:TherJR_1675"/>
<name>D5X7F4_THEPJ</name>
<dbReference type="KEGG" id="tjr:TherJR_2361"/>
<dbReference type="AlphaFoldDB" id="D5X7F4"/>
<sequence>MSMINKFKEKIKGSLSTFDRMIFKGHFCFMHKKENRYYLLSQEKVLLKDFGKFALKVTGQIKDSAKKIAEEANRPYIYLNSPKVSKEEIAKKIMETDNIQQGLICVLGSVELCRAFSVVSNKERKELELNFMDRKCLYLYFYYLDEEFGFMHIRLQTWFPFDIRVYINGREYLSRQLDAAGISYDRYENSFLNISDLEKAQELANRLLTKKWDRTFDNFAHKVNPYLKRINKIFSKGYFWGLDQCEYATDVMFKSRNDLMSIYPDLVEHASLSFSSKDVMTFLGRKLNNNFLGEIVSDKKFRPQGVRVKHRMKENNIKMYDKWSVLRIETTINNPREFKVYKEAMRKGELRKTWVPMGKSISNVYRYAQVSQESNMRYLNALSAVEDTSEVVAELEELCESVQKNKKRYSGFNPVSKASCDIFLAVLNGSNCINGFSNKDIRNILYPNLPANSAVAKKISGRITRLLIKMRAHKLIAKIPHSFRYTVTKKGTRVMSAALKLKRKDFPQFLMTA</sequence>
<accession>D5X7F4</accession>
<dbReference type="Proteomes" id="UP000002377">
    <property type="component" value="Chromosome"/>
</dbReference>
<evidence type="ECO:0000313" key="4">
    <source>
        <dbReference type="Proteomes" id="UP000002377"/>
    </source>
</evidence>
<proteinExistence type="predicted"/>
<dbReference type="eggNOG" id="COG0012">
    <property type="taxonomic scope" value="Bacteria"/>
</dbReference>
<keyword evidence="4" id="KW-1185">Reference proteome</keyword>
<evidence type="ECO:0000313" key="2">
    <source>
        <dbReference type="EMBL" id="ADG82936.1"/>
    </source>
</evidence>
<dbReference type="HOGENOM" id="CLU_041126_0_0_9"/>
<organism evidence="1 4">
    <name type="scientific">Thermincola potens (strain JR)</name>
    <dbReference type="NCBI Taxonomy" id="635013"/>
    <lineage>
        <taxon>Bacteria</taxon>
        <taxon>Bacillati</taxon>
        <taxon>Bacillota</taxon>
        <taxon>Clostridia</taxon>
        <taxon>Eubacteriales</taxon>
        <taxon>Thermincolaceae</taxon>
        <taxon>Thermincola</taxon>
    </lineage>
</organism>
<evidence type="ECO:0000313" key="1">
    <source>
        <dbReference type="EMBL" id="ADG82524.1"/>
    </source>
</evidence>
<dbReference type="EMBL" id="CP002028">
    <property type="protein sequence ID" value="ADG82524.1"/>
    <property type="molecule type" value="Genomic_DNA"/>
</dbReference>
<gene>
    <name evidence="1" type="ordered locus">TherJR_1675</name>
    <name evidence="2" type="ordered locus">TherJR_2091</name>
    <name evidence="3" type="ordered locus">TherJR_2361</name>
</gene>
<dbReference type="RefSeq" id="WP_013120538.1">
    <property type="nucleotide sequence ID" value="NC_014152.1"/>
</dbReference>